<dbReference type="eggNOG" id="ENOG502THVE">
    <property type="taxonomic scope" value="Eukaryota"/>
</dbReference>
<sequence length="336" mass="39231">MLVEKCDFLSRRRLRASSSRMYQVVNSTKLYIPSVEIGLWGGEVKAKLKFDQLEKEYTLKFKKNQTGGTQICQDFREDVFVENSDYMVEGIDWFRQMCLQKNVTIGRLEIEAIFNPQKVEKTLDLVLRKSETPLKIKSIFCVGMTTADIMWKIMHYSDKKVLKEMKVKHRKARSLVSSEIPMVFDLCRNLKKIEMECTCIVSDEDLLALNASVIVLKFENFSEDLIYKLIEKFTNRREEGSAFWIVDSKWAHRKQKLSFKAIPPGLEKVFCQNGYENYQLIDTNKPTVSLRLSDCEVILEIGDTSKADFWIDDPDYDLLDDRAFDESDSEDDEDEF</sequence>
<dbReference type="InParanoid" id="E3NEI0"/>
<organism evidence="2">
    <name type="scientific">Caenorhabditis remanei</name>
    <name type="common">Caenorhabditis vulgaris</name>
    <dbReference type="NCBI Taxonomy" id="31234"/>
    <lineage>
        <taxon>Eukaryota</taxon>
        <taxon>Metazoa</taxon>
        <taxon>Ecdysozoa</taxon>
        <taxon>Nematoda</taxon>
        <taxon>Chromadorea</taxon>
        <taxon>Rhabditida</taxon>
        <taxon>Rhabditina</taxon>
        <taxon>Rhabditomorpha</taxon>
        <taxon>Rhabditoidea</taxon>
        <taxon>Rhabditidae</taxon>
        <taxon>Peloderinae</taxon>
        <taxon>Caenorhabditis</taxon>
    </lineage>
</organism>
<dbReference type="Proteomes" id="UP000008281">
    <property type="component" value="Unassembled WGS sequence"/>
</dbReference>
<accession>E3NEI0</accession>
<evidence type="ECO:0000313" key="2">
    <source>
        <dbReference type="Proteomes" id="UP000008281"/>
    </source>
</evidence>
<dbReference type="AlphaFoldDB" id="E3NEI0"/>
<keyword evidence="2" id="KW-1185">Reference proteome</keyword>
<dbReference type="KEGG" id="crq:GCK72_002778"/>
<protein>
    <recommendedName>
        <fullName evidence="3">DUF38 domain-containing protein</fullName>
    </recommendedName>
</protein>
<proteinExistence type="predicted"/>
<dbReference type="CTD" id="9810534"/>
<dbReference type="GeneID" id="9810534"/>
<dbReference type="RefSeq" id="XP_003093208.2">
    <property type="nucleotide sequence ID" value="XM_003093160.2"/>
</dbReference>
<dbReference type="HOGENOM" id="CLU_059801_0_0_1"/>
<reference evidence="1" key="1">
    <citation type="submission" date="2007-07" db="EMBL/GenBank/DDBJ databases">
        <title>PCAP assembly of the Caenorhabditis remanei genome.</title>
        <authorList>
            <consortium name="The Caenorhabditis remanei Sequencing Consortium"/>
            <person name="Wilson R.K."/>
        </authorList>
    </citation>
    <scope>NUCLEOTIDE SEQUENCE [LARGE SCALE GENOMIC DNA]</scope>
    <source>
        <strain evidence="1">PB4641</strain>
    </source>
</reference>
<gene>
    <name evidence="1" type="ORF">CRE_07021</name>
</gene>
<dbReference type="InterPro" id="IPR042317">
    <property type="entry name" value="She-1-like"/>
</dbReference>
<name>E3NEI0_CAERE</name>
<dbReference type="OrthoDB" id="5808622at2759"/>
<evidence type="ECO:0008006" key="3">
    <source>
        <dbReference type="Google" id="ProtNLM"/>
    </source>
</evidence>
<evidence type="ECO:0000313" key="1">
    <source>
        <dbReference type="EMBL" id="EFO94637.1"/>
    </source>
</evidence>
<dbReference type="FunCoup" id="E3NEI0">
    <property type="interactions" value="1690"/>
</dbReference>
<dbReference type="PANTHER" id="PTHR31006:SF15">
    <property type="entry name" value="F-BOX DOMAIN-CONTAINING PROTEIN"/>
    <property type="match status" value="1"/>
</dbReference>
<dbReference type="PANTHER" id="PTHR31006">
    <property type="entry name" value="F-BOX DOMAIN-CONTAINING PROTEIN-RELATED-RELATED"/>
    <property type="match status" value="1"/>
</dbReference>
<dbReference type="EMBL" id="DS268621">
    <property type="protein sequence ID" value="EFO94637.1"/>
    <property type="molecule type" value="Genomic_DNA"/>
</dbReference>